<comment type="caution">
    <text evidence="1">The sequence shown here is derived from an EMBL/GenBank/DDBJ whole genome shotgun (WGS) entry which is preliminary data.</text>
</comment>
<keyword evidence="2" id="KW-1185">Reference proteome</keyword>
<protein>
    <submittedName>
        <fullName evidence="1">Uncharacterized protein</fullName>
    </submittedName>
</protein>
<reference evidence="2" key="1">
    <citation type="submission" date="2018-04" db="EMBL/GenBank/DDBJ databases">
        <authorList>
            <person name="Liu S."/>
            <person name="Wang Z."/>
            <person name="Li J."/>
        </authorList>
    </citation>
    <scope>NUCLEOTIDE SEQUENCE [LARGE SCALE GENOMIC DNA]</scope>
    <source>
        <strain evidence="2">622</strain>
    </source>
</reference>
<sequence length="164" mass="17884">MELKDLSGVPRVALHPVGYEFGAATGDAWDDNWLVIAGEVTSDEQTWSFRHPSLVVDEAIEIAEWLERVANRLEAPAALRGTGSVDPSLAFTEPNLAFSVQSYGEDIVVVRVHFSLEALPSDQRGPAANHRTEHTMSVGLEIPLSDAARAAAVWREELALLPSR</sequence>
<dbReference type="Pfam" id="PF24716">
    <property type="entry name" value="WapI"/>
    <property type="match status" value="1"/>
</dbReference>
<gene>
    <name evidence="1" type="ORF">DF223_07730</name>
</gene>
<name>A0A2U1TE46_9MICO</name>
<dbReference type="AlphaFoldDB" id="A0A2U1TE46"/>
<dbReference type="InterPro" id="IPR056510">
    <property type="entry name" value="WapI"/>
</dbReference>
<proteinExistence type="predicted"/>
<organism evidence="1 2">
    <name type="scientific">Mycetocola zhujimingii</name>
    <dbReference type="NCBI Taxonomy" id="2079792"/>
    <lineage>
        <taxon>Bacteria</taxon>
        <taxon>Bacillati</taxon>
        <taxon>Actinomycetota</taxon>
        <taxon>Actinomycetes</taxon>
        <taxon>Micrococcales</taxon>
        <taxon>Microbacteriaceae</taxon>
        <taxon>Mycetocola</taxon>
    </lineage>
</organism>
<evidence type="ECO:0000313" key="1">
    <source>
        <dbReference type="EMBL" id="PWC07162.1"/>
    </source>
</evidence>
<evidence type="ECO:0000313" key="2">
    <source>
        <dbReference type="Proteomes" id="UP000244962"/>
    </source>
</evidence>
<dbReference type="Proteomes" id="UP000244962">
    <property type="component" value="Unassembled WGS sequence"/>
</dbReference>
<dbReference type="EMBL" id="QEFB01000006">
    <property type="protein sequence ID" value="PWC07162.1"/>
    <property type="molecule type" value="Genomic_DNA"/>
</dbReference>
<accession>A0A2U1TE46</accession>
<dbReference type="RefSeq" id="WP_108962770.1">
    <property type="nucleotide sequence ID" value="NZ_QEFB01000006.1"/>
</dbReference>